<dbReference type="InterPro" id="IPR038729">
    <property type="entry name" value="Rad50/SbcC_AAA"/>
</dbReference>
<keyword evidence="10" id="KW-0175">Coiled coil</keyword>
<sequence>MVLLHQLMVRGVRSVGSSEEETQVVKFLDPLTIISGPNGSGKTTLIESLNYVTTGALPSGKLASFVHSLEASQKPRVDGMVKLQFSDCKGRMCVATKRVNATLSKVGKLQCKSDEFNIQITANDGQVSSLSSKVADFQKEVVNLLGVPAAILDNVIFCHQEESDWPLSEPKELKVKFDRIFQLSRFVKALEVMKKMKKDYEGQLKTIMEKQTCREMVLKSKAKYLHQRESCENLRRESKERICSLDITLKSCAEMVAKTNEQLIKLEDLERKGDIKRAELRMLRDQLLCITVAPYPGSENDLRQEINEIDSSIEFRELESKRNHLRRKIDDISKDLIVMKKEKEEMECEMRKLMSVEMVRKDLQNEMDELIRNLVSAYGFCGPQYDNELRNRISAEEKDMENLKVSPSSLDALN</sequence>
<dbReference type="GO" id="GO:0046872">
    <property type="term" value="F:metal ion binding"/>
    <property type="evidence" value="ECO:0007669"/>
    <property type="project" value="UniProtKB-KW"/>
</dbReference>
<evidence type="ECO:0000256" key="5">
    <source>
        <dbReference type="ARBA" id="ARBA00022454"/>
    </source>
</evidence>
<evidence type="ECO:0000256" key="1">
    <source>
        <dbReference type="ARBA" id="ARBA00001947"/>
    </source>
</evidence>
<accession>A0A0D8XXC9</accession>
<evidence type="ECO:0000256" key="3">
    <source>
        <dbReference type="ARBA" id="ARBA00004286"/>
    </source>
</evidence>
<feature type="coiled-coil region" evidence="10">
    <location>
        <begin position="315"/>
        <end position="406"/>
    </location>
</feature>
<dbReference type="GO" id="GO:0006302">
    <property type="term" value="P:double-strand break repair"/>
    <property type="evidence" value="ECO:0007669"/>
    <property type="project" value="InterPro"/>
</dbReference>
<protein>
    <recommendedName>
        <fullName evidence="11">Rad50/SbcC-type AAA domain-containing protein</fullName>
    </recommendedName>
</protein>
<evidence type="ECO:0000256" key="2">
    <source>
        <dbReference type="ARBA" id="ARBA00004123"/>
    </source>
</evidence>
<gene>
    <name evidence="12" type="ORF">DICVIV_04557</name>
</gene>
<dbReference type="STRING" id="29172.A0A0D8XXC9"/>
<dbReference type="GO" id="GO:0051880">
    <property type="term" value="F:G-quadruplex DNA binding"/>
    <property type="evidence" value="ECO:0007669"/>
    <property type="project" value="TreeGrafter"/>
</dbReference>
<proteinExistence type="inferred from homology"/>
<comment type="subcellular location">
    <subcellularLocation>
        <location evidence="3">Chromosome</location>
    </subcellularLocation>
    <subcellularLocation>
        <location evidence="2">Nucleus</location>
    </subcellularLocation>
</comment>
<keyword evidence="8" id="KW-0539">Nucleus</keyword>
<dbReference type="PANTHER" id="PTHR18867:SF12">
    <property type="entry name" value="DNA REPAIR PROTEIN RAD50"/>
    <property type="match status" value="1"/>
</dbReference>
<dbReference type="GO" id="GO:0000794">
    <property type="term" value="C:condensed nuclear chromosome"/>
    <property type="evidence" value="ECO:0007669"/>
    <property type="project" value="TreeGrafter"/>
</dbReference>
<dbReference type="Pfam" id="PF13476">
    <property type="entry name" value="AAA_23"/>
    <property type="match status" value="1"/>
</dbReference>
<dbReference type="GO" id="GO:0016887">
    <property type="term" value="F:ATP hydrolysis activity"/>
    <property type="evidence" value="ECO:0007669"/>
    <property type="project" value="InterPro"/>
</dbReference>
<dbReference type="GO" id="GO:0000722">
    <property type="term" value="P:telomere maintenance via recombination"/>
    <property type="evidence" value="ECO:0007669"/>
    <property type="project" value="TreeGrafter"/>
</dbReference>
<keyword evidence="7" id="KW-0862">Zinc</keyword>
<dbReference type="GO" id="GO:0007004">
    <property type="term" value="P:telomere maintenance via telomerase"/>
    <property type="evidence" value="ECO:0007669"/>
    <property type="project" value="TreeGrafter"/>
</dbReference>
<evidence type="ECO:0000256" key="6">
    <source>
        <dbReference type="ARBA" id="ARBA00022723"/>
    </source>
</evidence>
<keyword evidence="6" id="KW-0479">Metal-binding</keyword>
<organism evidence="12 13">
    <name type="scientific">Dictyocaulus viviparus</name>
    <name type="common">Bovine lungworm</name>
    <dbReference type="NCBI Taxonomy" id="29172"/>
    <lineage>
        <taxon>Eukaryota</taxon>
        <taxon>Metazoa</taxon>
        <taxon>Ecdysozoa</taxon>
        <taxon>Nematoda</taxon>
        <taxon>Chromadorea</taxon>
        <taxon>Rhabditida</taxon>
        <taxon>Rhabditina</taxon>
        <taxon>Rhabditomorpha</taxon>
        <taxon>Strongyloidea</taxon>
        <taxon>Metastrongylidae</taxon>
        <taxon>Dictyocaulus</taxon>
    </lineage>
</organism>
<dbReference type="GO" id="GO:0030870">
    <property type="term" value="C:Mre11 complex"/>
    <property type="evidence" value="ECO:0007669"/>
    <property type="project" value="TreeGrafter"/>
</dbReference>
<reference evidence="12 13" key="1">
    <citation type="submission" date="2013-11" db="EMBL/GenBank/DDBJ databases">
        <title>Draft genome of the bovine lungworm Dictyocaulus viviparus.</title>
        <authorList>
            <person name="Mitreva M."/>
        </authorList>
    </citation>
    <scope>NUCLEOTIDE SEQUENCE [LARGE SCALE GENOMIC DNA]</scope>
    <source>
        <strain evidence="12 13">HannoverDv2000</strain>
    </source>
</reference>
<comment type="cofactor">
    <cofactor evidence="1">
        <name>Zn(2+)</name>
        <dbReference type="ChEBI" id="CHEBI:29105"/>
    </cofactor>
</comment>
<dbReference type="OrthoDB" id="18797at2759"/>
<dbReference type="Proteomes" id="UP000053766">
    <property type="component" value="Unassembled WGS sequence"/>
</dbReference>
<dbReference type="GO" id="GO:0070192">
    <property type="term" value="P:chromosome organization involved in meiotic cell cycle"/>
    <property type="evidence" value="ECO:0007669"/>
    <property type="project" value="TreeGrafter"/>
</dbReference>
<keyword evidence="5" id="KW-0158">Chromosome</keyword>
<dbReference type="SUPFAM" id="SSF52540">
    <property type="entry name" value="P-loop containing nucleoside triphosphate hydrolases"/>
    <property type="match status" value="1"/>
</dbReference>
<evidence type="ECO:0000256" key="4">
    <source>
        <dbReference type="ARBA" id="ARBA00009439"/>
    </source>
</evidence>
<evidence type="ECO:0000256" key="9">
    <source>
        <dbReference type="ARBA" id="ARBA00049360"/>
    </source>
</evidence>
<dbReference type="AlphaFoldDB" id="A0A0D8XXC9"/>
<keyword evidence="13" id="KW-1185">Reference proteome</keyword>
<feature type="domain" description="Rad50/SbcC-type AAA" evidence="11">
    <location>
        <begin position="7"/>
        <end position="211"/>
    </location>
</feature>
<comment type="catalytic activity">
    <reaction evidence="9">
        <text>ATP + H2O = ADP + phosphate + H(+)</text>
        <dbReference type="Rhea" id="RHEA:13065"/>
        <dbReference type="ChEBI" id="CHEBI:15377"/>
        <dbReference type="ChEBI" id="CHEBI:15378"/>
        <dbReference type="ChEBI" id="CHEBI:30616"/>
        <dbReference type="ChEBI" id="CHEBI:43474"/>
        <dbReference type="ChEBI" id="CHEBI:456216"/>
    </reaction>
</comment>
<evidence type="ECO:0000256" key="7">
    <source>
        <dbReference type="ARBA" id="ARBA00022833"/>
    </source>
</evidence>
<evidence type="ECO:0000256" key="10">
    <source>
        <dbReference type="SAM" id="Coils"/>
    </source>
</evidence>
<name>A0A0D8XXC9_DICVI</name>
<dbReference type="GO" id="GO:0043047">
    <property type="term" value="F:single-stranded telomeric DNA binding"/>
    <property type="evidence" value="ECO:0007669"/>
    <property type="project" value="TreeGrafter"/>
</dbReference>
<evidence type="ECO:0000259" key="11">
    <source>
        <dbReference type="Pfam" id="PF13476"/>
    </source>
</evidence>
<dbReference type="GO" id="GO:0003691">
    <property type="term" value="F:double-stranded telomeric DNA binding"/>
    <property type="evidence" value="ECO:0007669"/>
    <property type="project" value="TreeGrafter"/>
</dbReference>
<comment type="similarity">
    <text evidence="4">Belongs to the SMC family. RAD50 subfamily.</text>
</comment>
<reference evidence="13" key="2">
    <citation type="journal article" date="2016" name="Sci. Rep.">
        <title>Dictyocaulus viviparus genome, variome and transcriptome elucidate lungworm biology and support future intervention.</title>
        <authorList>
            <person name="McNulty S.N."/>
            <person name="Strube C."/>
            <person name="Rosa B.A."/>
            <person name="Martin J.C."/>
            <person name="Tyagi R."/>
            <person name="Choi Y.J."/>
            <person name="Wang Q."/>
            <person name="Hallsworth Pepin K."/>
            <person name="Zhang X."/>
            <person name="Ozersky P."/>
            <person name="Wilson R.K."/>
            <person name="Sternberg P.W."/>
            <person name="Gasser R.B."/>
            <person name="Mitreva M."/>
        </authorList>
    </citation>
    <scope>NUCLEOTIDE SEQUENCE [LARGE SCALE GENOMIC DNA]</scope>
    <source>
        <strain evidence="13">HannoverDv2000</strain>
    </source>
</reference>
<dbReference type="PANTHER" id="PTHR18867">
    <property type="entry name" value="RAD50"/>
    <property type="match status" value="1"/>
</dbReference>
<evidence type="ECO:0000313" key="12">
    <source>
        <dbReference type="EMBL" id="KJH49293.1"/>
    </source>
</evidence>
<evidence type="ECO:0000256" key="8">
    <source>
        <dbReference type="ARBA" id="ARBA00023242"/>
    </source>
</evidence>
<evidence type="ECO:0000313" key="13">
    <source>
        <dbReference type="Proteomes" id="UP000053766"/>
    </source>
</evidence>
<dbReference type="InterPro" id="IPR027417">
    <property type="entry name" value="P-loop_NTPase"/>
</dbReference>
<dbReference type="Gene3D" id="3.40.50.300">
    <property type="entry name" value="P-loop containing nucleotide triphosphate hydrolases"/>
    <property type="match status" value="1"/>
</dbReference>
<dbReference type="EMBL" id="KN716239">
    <property type="protein sequence ID" value="KJH49293.1"/>
    <property type="molecule type" value="Genomic_DNA"/>
</dbReference>